<dbReference type="Gene3D" id="2.40.160.20">
    <property type="match status" value="1"/>
</dbReference>
<feature type="chain" id="PRO_5046094270" evidence="5">
    <location>
        <begin position="23"/>
        <end position="253"/>
    </location>
</feature>
<sequence length="253" mass="27785">MSFKSSFIATCLLTAMTTAAHAGGAIAPVVQTDVVAVPVENTATDWGGAYVGGWIGYATGADDRVGVDEFDLNGELESSLRPELDLDVRGVNAGLNIGYRWQIDNWVFGPELFYERGNIDDELSYSGDHENGATLISKVNYVAGLQFKGGFAFASGTLLYGSVGYVRGDFDYDWFETDLGDTIIDETKGYNADGYSLGLGVERKLSEKWSIFGEWQYRNFGKTNISYAYEDGSKLTRATPEHHNFKLGVNFQF</sequence>
<dbReference type="PANTHER" id="PTHR34001">
    <property type="entry name" value="BLL7405 PROTEIN"/>
    <property type="match status" value="1"/>
</dbReference>
<keyword evidence="3" id="KW-0472">Membrane</keyword>
<dbReference type="EMBL" id="CP067136">
    <property type="protein sequence ID" value="WCR06305.1"/>
    <property type="molecule type" value="Genomic_DNA"/>
</dbReference>
<keyword evidence="8" id="KW-1185">Reference proteome</keyword>
<evidence type="ECO:0000256" key="2">
    <source>
        <dbReference type="ARBA" id="ARBA00022729"/>
    </source>
</evidence>
<comment type="similarity">
    <text evidence="4">Belongs to the Omp25/RopB family.</text>
</comment>
<name>A0ABY7SH13_9RHOB</name>
<keyword evidence="2 5" id="KW-0732">Signal</keyword>
<protein>
    <submittedName>
        <fullName evidence="7">Porin family protein</fullName>
    </submittedName>
</protein>
<evidence type="ECO:0000313" key="7">
    <source>
        <dbReference type="EMBL" id="WCR06305.1"/>
    </source>
</evidence>
<comment type="subcellular location">
    <subcellularLocation>
        <location evidence="1">Membrane</location>
    </subcellularLocation>
</comment>
<proteinExistence type="inferred from homology"/>
<dbReference type="InterPro" id="IPR011250">
    <property type="entry name" value="OMP/PagP_B-barrel"/>
</dbReference>
<reference evidence="7 8" key="1">
    <citation type="submission" date="2021-01" db="EMBL/GenBank/DDBJ databases">
        <title>Biogeographic distribution of Paracoccus.</title>
        <authorList>
            <person name="Hollensteiner J."/>
            <person name="Leineberger J."/>
            <person name="Brinkhoff T."/>
            <person name="Daniel R."/>
        </authorList>
    </citation>
    <scope>NUCLEOTIDE SEQUENCE [LARGE SCALE GENOMIC DNA]</scope>
    <source>
        <strain evidence="7 8">KCTC 22803</strain>
    </source>
</reference>
<evidence type="ECO:0000256" key="3">
    <source>
        <dbReference type="ARBA" id="ARBA00023136"/>
    </source>
</evidence>
<gene>
    <name evidence="7" type="ORF">JHX87_12465</name>
</gene>
<accession>A0ABY7SH13</accession>
<evidence type="ECO:0000259" key="6">
    <source>
        <dbReference type="Pfam" id="PF13505"/>
    </source>
</evidence>
<evidence type="ECO:0000256" key="4">
    <source>
        <dbReference type="ARBA" id="ARBA00038306"/>
    </source>
</evidence>
<dbReference type="Proteomes" id="UP001219349">
    <property type="component" value="Chromosome"/>
</dbReference>
<dbReference type="InterPro" id="IPR027385">
    <property type="entry name" value="Beta-barrel_OMP"/>
</dbReference>
<evidence type="ECO:0000256" key="5">
    <source>
        <dbReference type="SAM" id="SignalP"/>
    </source>
</evidence>
<feature type="domain" description="Outer membrane protein beta-barrel" evidence="6">
    <location>
        <begin position="34"/>
        <end position="253"/>
    </location>
</feature>
<feature type="signal peptide" evidence="5">
    <location>
        <begin position="1"/>
        <end position="22"/>
    </location>
</feature>
<dbReference type="InterPro" id="IPR051692">
    <property type="entry name" value="OMP-like"/>
</dbReference>
<dbReference type="RefSeq" id="WP_271884016.1">
    <property type="nucleotide sequence ID" value="NZ_CP067136.1"/>
</dbReference>
<dbReference type="SUPFAM" id="SSF56925">
    <property type="entry name" value="OMPA-like"/>
    <property type="match status" value="1"/>
</dbReference>
<organism evidence="7 8">
    <name type="scientific">Paracoccus fistulariae</name>
    <dbReference type="NCBI Taxonomy" id="658446"/>
    <lineage>
        <taxon>Bacteria</taxon>
        <taxon>Pseudomonadati</taxon>
        <taxon>Pseudomonadota</taxon>
        <taxon>Alphaproteobacteria</taxon>
        <taxon>Rhodobacterales</taxon>
        <taxon>Paracoccaceae</taxon>
        <taxon>Paracoccus</taxon>
    </lineage>
</organism>
<evidence type="ECO:0000256" key="1">
    <source>
        <dbReference type="ARBA" id="ARBA00004370"/>
    </source>
</evidence>
<dbReference type="PANTHER" id="PTHR34001:SF3">
    <property type="entry name" value="BLL7405 PROTEIN"/>
    <property type="match status" value="1"/>
</dbReference>
<dbReference type="Pfam" id="PF13505">
    <property type="entry name" value="OMP_b-brl"/>
    <property type="match status" value="1"/>
</dbReference>
<evidence type="ECO:0000313" key="8">
    <source>
        <dbReference type="Proteomes" id="UP001219349"/>
    </source>
</evidence>